<reference evidence="2" key="1">
    <citation type="submission" date="2021-01" db="EMBL/GenBank/DDBJ databases">
        <authorList>
            <person name="Corre E."/>
            <person name="Pelletier E."/>
            <person name="Niang G."/>
            <person name="Scheremetjew M."/>
            <person name="Finn R."/>
            <person name="Kale V."/>
            <person name="Holt S."/>
            <person name="Cochrane G."/>
            <person name="Meng A."/>
            <person name="Brown T."/>
            <person name="Cohen L."/>
        </authorList>
    </citation>
    <scope>NUCLEOTIDE SEQUENCE</scope>
    <source>
        <strain evidence="2">CCMP325</strain>
    </source>
</reference>
<proteinExistence type="predicted"/>
<protein>
    <submittedName>
        <fullName evidence="2">Uncharacterized protein</fullName>
    </submittedName>
</protein>
<feature type="chain" id="PRO_5031326599" evidence="1">
    <location>
        <begin position="24"/>
        <end position="252"/>
    </location>
</feature>
<dbReference type="AlphaFoldDB" id="A0A7S0E0U5"/>
<feature type="signal peptide" evidence="1">
    <location>
        <begin position="1"/>
        <end position="23"/>
    </location>
</feature>
<accession>A0A7S0E0U5</accession>
<name>A0A7S0E0U5_9CRYP</name>
<keyword evidence="1" id="KW-0732">Signal</keyword>
<evidence type="ECO:0000256" key="1">
    <source>
        <dbReference type="SAM" id="SignalP"/>
    </source>
</evidence>
<gene>
    <name evidence="2" type="ORF">HPHI1048_LOCUS2144</name>
</gene>
<organism evidence="2">
    <name type="scientific">Hanusia phi</name>
    <dbReference type="NCBI Taxonomy" id="3032"/>
    <lineage>
        <taxon>Eukaryota</taxon>
        <taxon>Cryptophyceae</taxon>
        <taxon>Pyrenomonadales</taxon>
        <taxon>Geminigeraceae</taxon>
        <taxon>Hanusia</taxon>
    </lineage>
</organism>
<dbReference type="EMBL" id="HBEO01003006">
    <property type="protein sequence ID" value="CAD8468868.1"/>
    <property type="molecule type" value="Transcribed_RNA"/>
</dbReference>
<sequence>MTAKTLYMAAFLLAISVSSVVQSVKPPAVSTLPPPAQPAAPSDNMPSEEFFLLESLTFCAPPRAISPSLHCKGKRICTLSMSSAQNNDHPFVTVFKKAYISLEEILVGITQGPSMANAAHLLEEDRLLGSRRLARAKKSIMNRIATMSNKDDTASMADMYGGFYSPKIKPEKHVAWEENVFEGGTRLMKTAKLGECYGPNFSEDTSQLELSGGYFEGDGEAESVVAKHHKNLQSSKYSASNLRDKYGPKIVE</sequence>
<evidence type="ECO:0000313" key="2">
    <source>
        <dbReference type="EMBL" id="CAD8468868.1"/>
    </source>
</evidence>